<dbReference type="EMBL" id="CM035414">
    <property type="protein sequence ID" value="KAH7429906.1"/>
    <property type="molecule type" value="Genomic_DNA"/>
</dbReference>
<comment type="caution">
    <text evidence="2">The sequence shown here is derived from an EMBL/GenBank/DDBJ whole genome shotgun (WGS) entry which is preliminary data.</text>
</comment>
<dbReference type="AlphaFoldDB" id="A0A8T2U7M9"/>
<organism evidence="2 3">
    <name type="scientific">Ceratopteris richardii</name>
    <name type="common">Triangle waterfern</name>
    <dbReference type="NCBI Taxonomy" id="49495"/>
    <lineage>
        <taxon>Eukaryota</taxon>
        <taxon>Viridiplantae</taxon>
        <taxon>Streptophyta</taxon>
        <taxon>Embryophyta</taxon>
        <taxon>Tracheophyta</taxon>
        <taxon>Polypodiopsida</taxon>
        <taxon>Polypodiidae</taxon>
        <taxon>Polypodiales</taxon>
        <taxon>Pteridineae</taxon>
        <taxon>Pteridaceae</taxon>
        <taxon>Parkerioideae</taxon>
        <taxon>Ceratopteris</taxon>
    </lineage>
</organism>
<gene>
    <name evidence="2" type="ORF">KP509_09G071000</name>
</gene>
<sequence>MCLKMCQCFGWYIIGLCVICVDGDGLSNIALSMVVCAIYEGSRKIYLSERWFRLREMK</sequence>
<evidence type="ECO:0000313" key="2">
    <source>
        <dbReference type="EMBL" id="KAH7429906.1"/>
    </source>
</evidence>
<name>A0A8T2U7M9_CERRI</name>
<keyword evidence="1" id="KW-0732">Signal</keyword>
<evidence type="ECO:0000256" key="1">
    <source>
        <dbReference type="SAM" id="SignalP"/>
    </source>
</evidence>
<reference evidence="2" key="1">
    <citation type="submission" date="2021-08" db="EMBL/GenBank/DDBJ databases">
        <title>WGS assembly of Ceratopteris richardii.</title>
        <authorList>
            <person name="Marchant D.B."/>
            <person name="Chen G."/>
            <person name="Jenkins J."/>
            <person name="Shu S."/>
            <person name="Leebens-Mack J."/>
            <person name="Grimwood J."/>
            <person name="Schmutz J."/>
            <person name="Soltis P."/>
            <person name="Soltis D."/>
            <person name="Chen Z.-H."/>
        </authorList>
    </citation>
    <scope>NUCLEOTIDE SEQUENCE</scope>
    <source>
        <strain evidence="2">Whitten #5841</strain>
        <tissue evidence="2">Leaf</tissue>
    </source>
</reference>
<keyword evidence="3" id="KW-1185">Reference proteome</keyword>
<proteinExistence type="predicted"/>
<evidence type="ECO:0000313" key="3">
    <source>
        <dbReference type="Proteomes" id="UP000825935"/>
    </source>
</evidence>
<accession>A0A8T2U7M9</accession>
<protein>
    <submittedName>
        <fullName evidence="2">Uncharacterized protein</fullName>
    </submittedName>
</protein>
<feature type="chain" id="PRO_5035810896" evidence="1">
    <location>
        <begin position="24"/>
        <end position="58"/>
    </location>
</feature>
<feature type="signal peptide" evidence="1">
    <location>
        <begin position="1"/>
        <end position="23"/>
    </location>
</feature>
<dbReference type="Proteomes" id="UP000825935">
    <property type="component" value="Chromosome 9"/>
</dbReference>